<dbReference type="InterPro" id="IPR007197">
    <property type="entry name" value="rSAM"/>
</dbReference>
<keyword evidence="8" id="KW-1185">Reference proteome</keyword>
<reference evidence="8" key="1">
    <citation type="journal article" date="2022" name="Int. J. Syst. Evol. Microbiol.">
        <title>Anaeromyxobacter oryzae sp. nov., Anaeromyxobacter diazotrophicus sp. nov. and Anaeromyxobacter paludicola sp. nov., isolated from paddy soils.</title>
        <authorList>
            <person name="Itoh H."/>
            <person name="Xu Z."/>
            <person name="Mise K."/>
            <person name="Masuda Y."/>
            <person name="Ushijima N."/>
            <person name="Hayakawa C."/>
            <person name="Shiratori Y."/>
            <person name="Senoo K."/>
        </authorList>
    </citation>
    <scope>NUCLEOTIDE SEQUENCE [LARGE SCALE GENOMIC DNA]</scope>
    <source>
        <strain evidence="8">Red630</strain>
    </source>
</reference>
<dbReference type="InterPro" id="IPR050377">
    <property type="entry name" value="Radical_SAM_PqqE_MftC-like"/>
</dbReference>
<comment type="cofactor">
    <cofactor evidence="1">
        <name>[4Fe-4S] cluster</name>
        <dbReference type="ChEBI" id="CHEBI:49883"/>
    </cofactor>
</comment>
<sequence length="227" mass="24152">MNLAALRPCSFVDWPGRIAAVAFTQGCNLACRYCHNPGLVPLRGGGRVSEEEVLSLLEARRGRLDGLVVTGGEPTLQPALPRFLARVKERGFAVKLDTNGTRPEVVEALLAAGLVDHLAVDLKATPDDATWLTGSEAQPRGARRCLELALARGVAHEVRTTLASPVHRPEALDELAGWARGAQLWAIQRFRPGGHLDPRSGLAPPGDALLAAAREAAAAHGLALRVR</sequence>
<dbReference type="EMBL" id="AP025592">
    <property type="protein sequence ID" value="BDG09100.1"/>
    <property type="molecule type" value="Genomic_DNA"/>
</dbReference>
<dbReference type="PROSITE" id="PS51918">
    <property type="entry name" value="RADICAL_SAM"/>
    <property type="match status" value="1"/>
</dbReference>
<evidence type="ECO:0000259" key="6">
    <source>
        <dbReference type="PROSITE" id="PS51918"/>
    </source>
</evidence>
<evidence type="ECO:0000256" key="2">
    <source>
        <dbReference type="ARBA" id="ARBA00022691"/>
    </source>
</evidence>
<dbReference type="PANTHER" id="PTHR11228:SF27">
    <property type="entry name" value="GLYCYL-RADICAL ENZYME ACTIVATING ENZYME MJ1227-RELATED"/>
    <property type="match status" value="1"/>
</dbReference>
<keyword evidence="4" id="KW-0408">Iron</keyword>
<dbReference type="PANTHER" id="PTHR11228">
    <property type="entry name" value="RADICAL SAM DOMAIN PROTEIN"/>
    <property type="match status" value="1"/>
</dbReference>
<dbReference type="Pfam" id="PF04055">
    <property type="entry name" value="Radical_SAM"/>
    <property type="match status" value="1"/>
</dbReference>
<evidence type="ECO:0000313" key="7">
    <source>
        <dbReference type="EMBL" id="BDG09100.1"/>
    </source>
</evidence>
<dbReference type="SUPFAM" id="SSF102114">
    <property type="entry name" value="Radical SAM enzymes"/>
    <property type="match status" value="1"/>
</dbReference>
<protein>
    <submittedName>
        <fullName evidence="7">Anaerobic ribonucleoside-triphosphate reductase activating protein</fullName>
    </submittedName>
</protein>
<organism evidence="7 8">
    <name type="scientific">Anaeromyxobacter paludicola</name>
    <dbReference type="NCBI Taxonomy" id="2918171"/>
    <lineage>
        <taxon>Bacteria</taxon>
        <taxon>Pseudomonadati</taxon>
        <taxon>Myxococcota</taxon>
        <taxon>Myxococcia</taxon>
        <taxon>Myxococcales</taxon>
        <taxon>Cystobacterineae</taxon>
        <taxon>Anaeromyxobacteraceae</taxon>
        <taxon>Anaeromyxobacter</taxon>
    </lineage>
</organism>
<keyword evidence="5" id="KW-0411">Iron-sulfur</keyword>
<evidence type="ECO:0000256" key="5">
    <source>
        <dbReference type="ARBA" id="ARBA00023014"/>
    </source>
</evidence>
<gene>
    <name evidence="7" type="ORF">AMPC_22130</name>
</gene>
<dbReference type="Proteomes" id="UP001162734">
    <property type="component" value="Chromosome"/>
</dbReference>
<keyword evidence="3" id="KW-0479">Metal-binding</keyword>
<dbReference type="InterPro" id="IPR013785">
    <property type="entry name" value="Aldolase_TIM"/>
</dbReference>
<evidence type="ECO:0000313" key="8">
    <source>
        <dbReference type="Proteomes" id="UP001162734"/>
    </source>
</evidence>
<accession>A0ABM7XBA3</accession>
<dbReference type="SFLD" id="SFLDG01067">
    <property type="entry name" value="SPASM/twitch_domain_containing"/>
    <property type="match status" value="1"/>
</dbReference>
<evidence type="ECO:0000256" key="1">
    <source>
        <dbReference type="ARBA" id="ARBA00001966"/>
    </source>
</evidence>
<dbReference type="CDD" id="cd01335">
    <property type="entry name" value="Radical_SAM"/>
    <property type="match status" value="1"/>
</dbReference>
<evidence type="ECO:0000256" key="4">
    <source>
        <dbReference type="ARBA" id="ARBA00023004"/>
    </source>
</evidence>
<dbReference type="SFLD" id="SFLDS00029">
    <property type="entry name" value="Radical_SAM"/>
    <property type="match status" value="1"/>
</dbReference>
<dbReference type="Gene3D" id="3.20.20.70">
    <property type="entry name" value="Aldolase class I"/>
    <property type="match status" value="1"/>
</dbReference>
<name>A0ABM7XBA3_9BACT</name>
<proteinExistence type="predicted"/>
<evidence type="ECO:0000256" key="3">
    <source>
        <dbReference type="ARBA" id="ARBA00022723"/>
    </source>
</evidence>
<dbReference type="NCBIfam" id="TIGR02495">
    <property type="entry name" value="NrdG2"/>
    <property type="match status" value="1"/>
</dbReference>
<keyword evidence="2" id="KW-0949">S-adenosyl-L-methionine</keyword>
<dbReference type="RefSeq" id="WP_248340746.1">
    <property type="nucleotide sequence ID" value="NZ_AP025592.1"/>
</dbReference>
<feature type="domain" description="Radical SAM core" evidence="6">
    <location>
        <begin position="13"/>
        <end position="227"/>
    </location>
</feature>
<dbReference type="SFLD" id="SFLDG01094">
    <property type="entry name" value="Uncharacterised_Radical_SAM_Su"/>
    <property type="match status" value="1"/>
</dbReference>
<dbReference type="InterPro" id="IPR058240">
    <property type="entry name" value="rSAM_sf"/>
</dbReference>
<dbReference type="InterPro" id="IPR012840">
    <property type="entry name" value="NrdG2"/>
</dbReference>